<keyword evidence="3" id="KW-1185">Reference proteome</keyword>
<comment type="caution">
    <text evidence="2">The sequence shown here is derived from an EMBL/GenBank/DDBJ whole genome shotgun (WGS) entry which is preliminary data.</text>
</comment>
<gene>
    <name evidence="2" type="ORF">ACFFIA_00410</name>
</gene>
<dbReference type="Pfam" id="PF19054">
    <property type="entry name" value="DUF5753"/>
    <property type="match status" value="1"/>
</dbReference>
<dbReference type="InterPro" id="IPR043917">
    <property type="entry name" value="DUF5753"/>
</dbReference>
<name>A0ABV6LV52_9ACTN</name>
<accession>A0ABV6LV52</accession>
<dbReference type="EMBL" id="JBHLUH010000002">
    <property type="protein sequence ID" value="MFC0526128.1"/>
    <property type="molecule type" value="Genomic_DNA"/>
</dbReference>
<reference evidence="2 3" key="1">
    <citation type="submission" date="2024-09" db="EMBL/GenBank/DDBJ databases">
        <authorList>
            <person name="Sun Q."/>
            <person name="Mori K."/>
        </authorList>
    </citation>
    <scope>NUCLEOTIDE SEQUENCE [LARGE SCALE GENOMIC DNA]</scope>
    <source>
        <strain evidence="2 3">TBRC 3947</strain>
    </source>
</reference>
<proteinExistence type="predicted"/>
<evidence type="ECO:0000313" key="2">
    <source>
        <dbReference type="EMBL" id="MFC0526128.1"/>
    </source>
</evidence>
<organism evidence="2 3">
    <name type="scientific">Phytohabitans kaempferiae</name>
    <dbReference type="NCBI Taxonomy" id="1620943"/>
    <lineage>
        <taxon>Bacteria</taxon>
        <taxon>Bacillati</taxon>
        <taxon>Actinomycetota</taxon>
        <taxon>Actinomycetes</taxon>
        <taxon>Micromonosporales</taxon>
        <taxon>Micromonosporaceae</taxon>
    </lineage>
</organism>
<sequence length="167" mass="18409">MIGVTSAPPIGHHRDPVSDAQVDWWVRTYRDRQQAMHDRVTSVRAVLGQSVLRRPVDGPTGTLPAQREHLTKLHGDGSGGVQVRVLPAQAGYVPWMDGWFTIFELPEPYPRPVACTDHHRVAIHEGPAAEQYAGVFDQLWTAALGPSESVALIGRLTNDLSIYSTNQ</sequence>
<protein>
    <submittedName>
        <fullName evidence="2">Scr1 family TA system antitoxin-like transcriptional regulator</fullName>
    </submittedName>
</protein>
<dbReference type="RefSeq" id="WP_377243488.1">
    <property type="nucleotide sequence ID" value="NZ_JBHLUH010000002.1"/>
</dbReference>
<dbReference type="Proteomes" id="UP001589867">
    <property type="component" value="Unassembled WGS sequence"/>
</dbReference>
<feature type="domain" description="DUF5753" evidence="1">
    <location>
        <begin position="14"/>
        <end position="154"/>
    </location>
</feature>
<evidence type="ECO:0000259" key="1">
    <source>
        <dbReference type="Pfam" id="PF19054"/>
    </source>
</evidence>
<evidence type="ECO:0000313" key="3">
    <source>
        <dbReference type="Proteomes" id="UP001589867"/>
    </source>
</evidence>